<name>A0A9W9S9K9_9EURO</name>
<evidence type="ECO:0000313" key="1">
    <source>
        <dbReference type="EMBL" id="KAJ5373129.1"/>
    </source>
</evidence>
<proteinExistence type="predicted"/>
<dbReference type="EMBL" id="JAPZBT010000002">
    <property type="protein sequence ID" value="KAJ5373129.1"/>
    <property type="molecule type" value="Genomic_DNA"/>
</dbReference>
<reference evidence="1" key="1">
    <citation type="submission" date="2022-12" db="EMBL/GenBank/DDBJ databases">
        <authorList>
            <person name="Petersen C."/>
        </authorList>
    </citation>
    <scope>NUCLEOTIDE SEQUENCE</scope>
    <source>
        <strain evidence="1">IBT 3081</strain>
    </source>
</reference>
<protein>
    <submittedName>
        <fullName evidence="1">Uncharacterized protein</fullName>
    </submittedName>
</protein>
<evidence type="ECO:0000313" key="2">
    <source>
        <dbReference type="Proteomes" id="UP001147752"/>
    </source>
</evidence>
<keyword evidence="2" id="KW-1185">Reference proteome</keyword>
<comment type="caution">
    <text evidence="1">The sequence shown here is derived from an EMBL/GenBank/DDBJ whole genome shotgun (WGS) entry which is preliminary data.</text>
</comment>
<gene>
    <name evidence="1" type="ORF">N7517_005135</name>
</gene>
<dbReference type="AlphaFoldDB" id="A0A9W9S9K9"/>
<reference evidence="1" key="2">
    <citation type="journal article" date="2023" name="IMA Fungus">
        <title>Comparative genomic study of the Penicillium genus elucidates a diverse pangenome and 15 lateral gene transfer events.</title>
        <authorList>
            <person name="Petersen C."/>
            <person name="Sorensen T."/>
            <person name="Nielsen M.R."/>
            <person name="Sondergaard T.E."/>
            <person name="Sorensen J.L."/>
            <person name="Fitzpatrick D.A."/>
            <person name="Frisvad J.C."/>
            <person name="Nielsen K.L."/>
        </authorList>
    </citation>
    <scope>NUCLEOTIDE SEQUENCE</scope>
    <source>
        <strain evidence="1">IBT 3081</strain>
    </source>
</reference>
<accession>A0A9W9S9K9</accession>
<dbReference type="RefSeq" id="XP_056579115.1">
    <property type="nucleotide sequence ID" value="XM_056722865.1"/>
</dbReference>
<dbReference type="GeneID" id="81462048"/>
<organism evidence="1 2">
    <name type="scientific">Penicillium concentricum</name>
    <dbReference type="NCBI Taxonomy" id="293559"/>
    <lineage>
        <taxon>Eukaryota</taxon>
        <taxon>Fungi</taxon>
        <taxon>Dikarya</taxon>
        <taxon>Ascomycota</taxon>
        <taxon>Pezizomycotina</taxon>
        <taxon>Eurotiomycetes</taxon>
        <taxon>Eurotiomycetidae</taxon>
        <taxon>Eurotiales</taxon>
        <taxon>Aspergillaceae</taxon>
        <taxon>Penicillium</taxon>
    </lineage>
</organism>
<sequence length="69" mass="7926">MVIYPHVVTVDGSVSTEEAGVQVGLSQQKQLVRDLLRVKVILKIEELTLEIADRKEIFQMEMKKLMQEN</sequence>
<dbReference type="Proteomes" id="UP001147752">
    <property type="component" value="Unassembled WGS sequence"/>
</dbReference>